<evidence type="ECO:0000313" key="10">
    <source>
        <dbReference type="Proteomes" id="UP000094056"/>
    </source>
</evidence>
<sequence>MSYLIDTDISIYWLKGNENIEQKALAVRLDNIYISFITLSELYYGAYKSQRIKGNLIAVKALWNKLGFIESNEDICETFGKLKADLEKKGNVINDADMFIASCALVNGFTLVTNNEKHFKRMKGLKVENWIK</sequence>
<dbReference type="GO" id="GO:0046872">
    <property type="term" value="F:metal ion binding"/>
    <property type="evidence" value="ECO:0007669"/>
    <property type="project" value="UniProtKB-KW"/>
</dbReference>
<keyword evidence="3" id="KW-0540">Nuclease</keyword>
<reference evidence="9 10" key="1">
    <citation type="submission" date="2016-07" db="EMBL/GenBank/DDBJ databases">
        <title>Draft genome of Scalindua rubra, obtained from a brine-seawater interface in the Red Sea, sheds light on salt adaptation in anammox bacteria.</title>
        <authorList>
            <person name="Speth D.R."/>
            <person name="Lagkouvardos I."/>
            <person name="Wang Y."/>
            <person name="Qian P.-Y."/>
            <person name="Dutilh B.E."/>
            <person name="Jetten M.S."/>
        </authorList>
    </citation>
    <scope>NUCLEOTIDE SEQUENCE [LARGE SCALE GENOMIC DNA]</scope>
    <source>
        <strain evidence="9">BSI-1</strain>
    </source>
</reference>
<dbReference type="GO" id="GO:0016787">
    <property type="term" value="F:hydrolase activity"/>
    <property type="evidence" value="ECO:0007669"/>
    <property type="project" value="UniProtKB-KW"/>
</dbReference>
<evidence type="ECO:0000256" key="7">
    <source>
        <dbReference type="ARBA" id="ARBA00038093"/>
    </source>
</evidence>
<dbReference type="InterPro" id="IPR002716">
    <property type="entry name" value="PIN_dom"/>
</dbReference>
<gene>
    <name evidence="9" type="ORF">SCARUB_04617</name>
</gene>
<dbReference type="PANTHER" id="PTHR33653:SF1">
    <property type="entry name" value="RIBONUCLEASE VAPC2"/>
    <property type="match status" value="1"/>
</dbReference>
<dbReference type="PANTHER" id="PTHR33653">
    <property type="entry name" value="RIBONUCLEASE VAPC2"/>
    <property type="match status" value="1"/>
</dbReference>
<evidence type="ECO:0000256" key="6">
    <source>
        <dbReference type="ARBA" id="ARBA00022842"/>
    </source>
</evidence>
<protein>
    <recommendedName>
        <fullName evidence="8">PIN domain-containing protein</fullName>
    </recommendedName>
</protein>
<evidence type="ECO:0000256" key="3">
    <source>
        <dbReference type="ARBA" id="ARBA00022722"/>
    </source>
</evidence>
<organism evidence="9 10">
    <name type="scientific">Candidatus Scalindua rubra</name>
    <dbReference type="NCBI Taxonomy" id="1872076"/>
    <lineage>
        <taxon>Bacteria</taxon>
        <taxon>Pseudomonadati</taxon>
        <taxon>Planctomycetota</taxon>
        <taxon>Candidatus Brocadiia</taxon>
        <taxon>Candidatus Brocadiales</taxon>
        <taxon>Candidatus Scalinduaceae</taxon>
        <taxon>Candidatus Scalindua</taxon>
    </lineage>
</organism>
<dbReference type="PATRIC" id="fig|1872076.5.peg.5543"/>
<name>A0A1E3X5P2_9BACT</name>
<comment type="caution">
    <text evidence="9">The sequence shown here is derived from an EMBL/GenBank/DDBJ whole genome shotgun (WGS) entry which is preliminary data.</text>
</comment>
<keyword evidence="4" id="KW-0479">Metal-binding</keyword>
<dbReference type="EMBL" id="MAYW01000251">
    <property type="protein sequence ID" value="ODS30274.1"/>
    <property type="molecule type" value="Genomic_DNA"/>
</dbReference>
<comment type="similarity">
    <text evidence="7">Belongs to the PINc/VapC protein family.</text>
</comment>
<keyword evidence="5" id="KW-0378">Hydrolase</keyword>
<evidence type="ECO:0000256" key="1">
    <source>
        <dbReference type="ARBA" id="ARBA00001946"/>
    </source>
</evidence>
<dbReference type="Gene3D" id="3.40.50.1010">
    <property type="entry name" value="5'-nuclease"/>
    <property type="match status" value="1"/>
</dbReference>
<evidence type="ECO:0000256" key="4">
    <source>
        <dbReference type="ARBA" id="ARBA00022723"/>
    </source>
</evidence>
<keyword evidence="6" id="KW-0460">Magnesium</keyword>
<evidence type="ECO:0000259" key="8">
    <source>
        <dbReference type="Pfam" id="PF01850"/>
    </source>
</evidence>
<feature type="domain" description="PIN" evidence="8">
    <location>
        <begin position="3"/>
        <end position="124"/>
    </location>
</feature>
<dbReference type="InterPro" id="IPR029060">
    <property type="entry name" value="PIN-like_dom_sf"/>
</dbReference>
<dbReference type="AlphaFoldDB" id="A0A1E3X5P2"/>
<dbReference type="SUPFAM" id="SSF88723">
    <property type="entry name" value="PIN domain-like"/>
    <property type="match status" value="1"/>
</dbReference>
<dbReference type="GO" id="GO:0004518">
    <property type="term" value="F:nuclease activity"/>
    <property type="evidence" value="ECO:0007669"/>
    <property type="project" value="UniProtKB-KW"/>
</dbReference>
<accession>A0A1E3X5P2</accession>
<evidence type="ECO:0000256" key="2">
    <source>
        <dbReference type="ARBA" id="ARBA00022649"/>
    </source>
</evidence>
<dbReference type="Pfam" id="PF01850">
    <property type="entry name" value="PIN"/>
    <property type="match status" value="1"/>
</dbReference>
<evidence type="ECO:0000313" key="9">
    <source>
        <dbReference type="EMBL" id="ODS30274.1"/>
    </source>
</evidence>
<evidence type="ECO:0000256" key="5">
    <source>
        <dbReference type="ARBA" id="ARBA00022801"/>
    </source>
</evidence>
<keyword evidence="2" id="KW-1277">Toxin-antitoxin system</keyword>
<dbReference type="CDD" id="cd18742">
    <property type="entry name" value="PIN_VapC4-5_FitB-like"/>
    <property type="match status" value="1"/>
</dbReference>
<comment type="cofactor">
    <cofactor evidence="1">
        <name>Mg(2+)</name>
        <dbReference type="ChEBI" id="CHEBI:18420"/>
    </cofactor>
</comment>
<proteinExistence type="inferred from homology"/>
<dbReference type="InterPro" id="IPR050556">
    <property type="entry name" value="Type_II_TA_system_RNase"/>
</dbReference>
<dbReference type="Proteomes" id="UP000094056">
    <property type="component" value="Unassembled WGS sequence"/>
</dbReference>